<dbReference type="SUPFAM" id="SSF50199">
    <property type="entry name" value="Staphylococcal nuclease"/>
    <property type="match status" value="1"/>
</dbReference>
<gene>
    <name evidence="6" type="ORF">GCM10023211_09580</name>
</gene>
<dbReference type="InterPro" id="IPR002071">
    <property type="entry name" value="Thermonucl_AS"/>
</dbReference>
<organism evidence="6 7">
    <name type="scientific">Orbus sasakiae</name>
    <dbReference type="NCBI Taxonomy" id="1078475"/>
    <lineage>
        <taxon>Bacteria</taxon>
        <taxon>Pseudomonadati</taxon>
        <taxon>Pseudomonadota</taxon>
        <taxon>Gammaproteobacteria</taxon>
        <taxon>Orbales</taxon>
        <taxon>Orbaceae</taxon>
        <taxon>Orbus</taxon>
    </lineage>
</organism>
<keyword evidence="3" id="KW-0378">Hydrolase</keyword>
<proteinExistence type="predicted"/>
<evidence type="ECO:0000259" key="5">
    <source>
        <dbReference type="PROSITE" id="PS50830"/>
    </source>
</evidence>
<keyword evidence="1" id="KW-0540">Nuclease</keyword>
<dbReference type="Proteomes" id="UP001500171">
    <property type="component" value="Unassembled WGS sequence"/>
</dbReference>
<accession>A0ABP9N5W4</accession>
<dbReference type="Gene3D" id="2.40.50.90">
    <property type="match status" value="1"/>
</dbReference>
<reference evidence="7" key="1">
    <citation type="journal article" date="2019" name="Int. J. Syst. Evol. Microbiol.">
        <title>The Global Catalogue of Microorganisms (GCM) 10K type strain sequencing project: providing services to taxonomists for standard genome sequencing and annotation.</title>
        <authorList>
            <consortium name="The Broad Institute Genomics Platform"/>
            <consortium name="The Broad Institute Genome Sequencing Center for Infectious Disease"/>
            <person name="Wu L."/>
            <person name="Ma J."/>
        </authorList>
    </citation>
    <scope>NUCLEOTIDE SEQUENCE [LARGE SCALE GENOMIC DNA]</scope>
    <source>
        <strain evidence="7">JCM 18050</strain>
    </source>
</reference>
<dbReference type="SMART" id="SM00318">
    <property type="entry name" value="SNc"/>
    <property type="match status" value="1"/>
</dbReference>
<dbReference type="RefSeq" id="WP_345489357.1">
    <property type="nucleotide sequence ID" value="NZ_BAABHY010000001.1"/>
</dbReference>
<evidence type="ECO:0000313" key="7">
    <source>
        <dbReference type="Proteomes" id="UP001500171"/>
    </source>
</evidence>
<dbReference type="PANTHER" id="PTHR12302:SF3">
    <property type="entry name" value="SERINE_THREONINE-PROTEIN KINASE 31"/>
    <property type="match status" value="1"/>
</dbReference>
<dbReference type="PANTHER" id="PTHR12302">
    <property type="entry name" value="EBNA2 BINDING PROTEIN P100"/>
    <property type="match status" value="1"/>
</dbReference>
<dbReference type="PROSITE" id="PS50830">
    <property type="entry name" value="TNASE_3"/>
    <property type="match status" value="1"/>
</dbReference>
<protein>
    <submittedName>
        <fullName evidence="6">Thermonuclease family protein</fullName>
    </submittedName>
</protein>
<evidence type="ECO:0000313" key="6">
    <source>
        <dbReference type="EMBL" id="GAA5107926.1"/>
    </source>
</evidence>
<keyword evidence="4" id="KW-0732">Signal</keyword>
<dbReference type="EMBL" id="BAABHY010000001">
    <property type="protein sequence ID" value="GAA5107926.1"/>
    <property type="molecule type" value="Genomic_DNA"/>
</dbReference>
<evidence type="ECO:0000256" key="4">
    <source>
        <dbReference type="SAM" id="SignalP"/>
    </source>
</evidence>
<feature type="domain" description="TNase-like" evidence="5">
    <location>
        <begin position="18"/>
        <end position="141"/>
    </location>
</feature>
<evidence type="ECO:0000256" key="2">
    <source>
        <dbReference type="ARBA" id="ARBA00022759"/>
    </source>
</evidence>
<feature type="chain" id="PRO_5046261556" evidence="4">
    <location>
        <begin position="19"/>
        <end position="154"/>
    </location>
</feature>
<dbReference type="InterPro" id="IPR035437">
    <property type="entry name" value="SNase_OB-fold_sf"/>
</dbReference>
<dbReference type="InterPro" id="IPR016071">
    <property type="entry name" value="Staphylococal_nuclease_OB-fold"/>
</dbReference>
<evidence type="ECO:0000256" key="3">
    <source>
        <dbReference type="ARBA" id="ARBA00022801"/>
    </source>
</evidence>
<sequence length="154" mass="17762">MIKYLLLLLLLFSSWAHTDFSGNVVKVIDGDTVDLLIAQNKKIRIRLADIDAPERGQPYGEKSRQFLATLIVGKQVFVKDKGKDIYQRTLGTIYVKKINVNAKMVSNGYAWAYRYKNKATNQTMVLLESQAKQKRLGLWQSKKPVAPWEFRRNK</sequence>
<keyword evidence="2" id="KW-0255">Endonuclease</keyword>
<feature type="signal peptide" evidence="4">
    <location>
        <begin position="1"/>
        <end position="18"/>
    </location>
</feature>
<name>A0ABP9N5W4_9GAMM</name>
<dbReference type="CDD" id="cd00175">
    <property type="entry name" value="SNc"/>
    <property type="match status" value="1"/>
</dbReference>
<comment type="caution">
    <text evidence="6">The sequence shown here is derived from an EMBL/GenBank/DDBJ whole genome shotgun (WGS) entry which is preliminary data.</text>
</comment>
<keyword evidence="7" id="KW-1185">Reference proteome</keyword>
<evidence type="ECO:0000256" key="1">
    <source>
        <dbReference type="ARBA" id="ARBA00022722"/>
    </source>
</evidence>
<dbReference type="Pfam" id="PF00565">
    <property type="entry name" value="SNase"/>
    <property type="match status" value="1"/>
</dbReference>
<dbReference type="PROSITE" id="PS01123">
    <property type="entry name" value="TNASE_1"/>
    <property type="match status" value="1"/>
</dbReference>